<evidence type="ECO:0000313" key="2">
    <source>
        <dbReference type="EMBL" id="GAA4400779.1"/>
    </source>
</evidence>
<keyword evidence="3" id="KW-1185">Reference proteome</keyword>
<dbReference type="RefSeq" id="WP_159903937.1">
    <property type="nucleotide sequence ID" value="NZ_BAABFX010000040.1"/>
</dbReference>
<dbReference type="Proteomes" id="UP001500390">
    <property type="component" value="Unassembled WGS sequence"/>
</dbReference>
<accession>A0ABP8K5M8</accession>
<reference evidence="3" key="1">
    <citation type="journal article" date="2019" name="Int. J. Syst. Evol. Microbiol.">
        <title>The Global Catalogue of Microorganisms (GCM) 10K type strain sequencing project: providing services to taxonomists for standard genome sequencing and annotation.</title>
        <authorList>
            <consortium name="The Broad Institute Genomics Platform"/>
            <consortium name="The Broad Institute Genome Sequencing Center for Infectious Disease"/>
            <person name="Wu L."/>
            <person name="Ma J."/>
        </authorList>
    </citation>
    <scope>NUCLEOTIDE SEQUENCE [LARGE SCALE GENOMIC DNA]</scope>
    <source>
        <strain evidence="3">JCM 17738</strain>
    </source>
</reference>
<evidence type="ECO:0000256" key="1">
    <source>
        <dbReference type="SAM" id="Phobius"/>
    </source>
</evidence>
<keyword evidence="1" id="KW-1133">Transmembrane helix</keyword>
<proteinExistence type="predicted"/>
<organism evidence="2 3">
    <name type="scientific">Ornithinibacter aureus</name>
    <dbReference type="NCBI Taxonomy" id="622664"/>
    <lineage>
        <taxon>Bacteria</taxon>
        <taxon>Bacillati</taxon>
        <taxon>Actinomycetota</taxon>
        <taxon>Actinomycetes</taxon>
        <taxon>Micrococcales</taxon>
        <taxon>Intrasporangiaceae</taxon>
        <taxon>Ornithinibacter</taxon>
    </lineage>
</organism>
<dbReference type="InterPro" id="IPR007047">
    <property type="entry name" value="Flp_Fap"/>
</dbReference>
<sequence>MATRRLPRHASTTRSERGVTVVEYGLIVALIALAAIITVIALGWI</sequence>
<feature type="transmembrane region" description="Helical" evidence="1">
    <location>
        <begin position="21"/>
        <end position="44"/>
    </location>
</feature>
<evidence type="ECO:0008006" key="4">
    <source>
        <dbReference type="Google" id="ProtNLM"/>
    </source>
</evidence>
<keyword evidence="1" id="KW-0812">Transmembrane</keyword>
<dbReference type="EMBL" id="BAABFX010000040">
    <property type="protein sequence ID" value="GAA4400779.1"/>
    <property type="molecule type" value="Genomic_DNA"/>
</dbReference>
<name>A0ABP8K5M8_9MICO</name>
<comment type="caution">
    <text evidence="2">The sequence shown here is derived from an EMBL/GenBank/DDBJ whole genome shotgun (WGS) entry which is preliminary data.</text>
</comment>
<gene>
    <name evidence="2" type="ORF">GCM10023153_28580</name>
</gene>
<evidence type="ECO:0000313" key="3">
    <source>
        <dbReference type="Proteomes" id="UP001500390"/>
    </source>
</evidence>
<dbReference type="Pfam" id="PF04964">
    <property type="entry name" value="Flp_Fap"/>
    <property type="match status" value="1"/>
</dbReference>
<protein>
    <recommendedName>
        <fullName evidence="4">Flp family type IVb pilin</fullName>
    </recommendedName>
</protein>
<keyword evidence="1" id="KW-0472">Membrane</keyword>